<feature type="compositionally biased region" description="Polar residues" evidence="1">
    <location>
        <begin position="110"/>
        <end position="121"/>
    </location>
</feature>
<organism evidence="2 3">
    <name type="scientific">Trichinella spiralis</name>
    <name type="common">Trichina worm</name>
    <dbReference type="NCBI Taxonomy" id="6334"/>
    <lineage>
        <taxon>Eukaryota</taxon>
        <taxon>Metazoa</taxon>
        <taxon>Ecdysozoa</taxon>
        <taxon>Nematoda</taxon>
        <taxon>Enoplea</taxon>
        <taxon>Dorylaimia</taxon>
        <taxon>Trichinellida</taxon>
        <taxon>Trichinellidae</taxon>
        <taxon>Trichinella</taxon>
    </lineage>
</organism>
<keyword evidence="3" id="KW-1185">Reference proteome</keyword>
<dbReference type="EMBL" id="JYDH01000177">
    <property type="protein sequence ID" value="KRY29230.1"/>
    <property type="molecule type" value="Genomic_DNA"/>
</dbReference>
<protein>
    <submittedName>
        <fullName evidence="2">Uncharacterized protein</fullName>
    </submittedName>
</protein>
<sequence length="222" mass="25468">MCRRIPVQYQTWDSEFLSQSLIWHLRKTKRRKTKATVGRIGHEDRRRITVVLVLTCVRWSWQVEGSVFGLSSLSVIAFDCLMKCILIVCHLIVAMPSGKRKTEVRKGNAPVNTGLSPNSDARANNLVEEADEHAGGSSPTLETAHDRLAHRWHWDFGIPHIAHASHTSLVSERMIPVHEHRRFKGDSSVMDTQPIPVQYHTWDSAFLSQSLIWPLRVRHCRR</sequence>
<evidence type="ECO:0000256" key="1">
    <source>
        <dbReference type="SAM" id="MobiDB-lite"/>
    </source>
</evidence>
<reference evidence="2 3" key="1">
    <citation type="submission" date="2015-01" db="EMBL/GenBank/DDBJ databases">
        <title>Evolution of Trichinella species and genotypes.</title>
        <authorList>
            <person name="Korhonen P.K."/>
            <person name="Edoardo P."/>
            <person name="Giuseppe L.R."/>
            <person name="Gasser R.B."/>
        </authorList>
    </citation>
    <scope>NUCLEOTIDE SEQUENCE [LARGE SCALE GENOMIC DNA]</scope>
    <source>
        <strain evidence="2">ISS3</strain>
    </source>
</reference>
<comment type="caution">
    <text evidence="2">The sequence shown here is derived from an EMBL/GenBank/DDBJ whole genome shotgun (WGS) entry which is preliminary data.</text>
</comment>
<evidence type="ECO:0000313" key="3">
    <source>
        <dbReference type="Proteomes" id="UP000054776"/>
    </source>
</evidence>
<dbReference type="InParanoid" id="A0A0V1AWW9"/>
<dbReference type="AlphaFoldDB" id="A0A0V1AWW9"/>
<accession>A0A0V1AWW9</accession>
<gene>
    <name evidence="2" type="ORF">T01_752</name>
</gene>
<dbReference type="Proteomes" id="UP000054776">
    <property type="component" value="Unassembled WGS sequence"/>
</dbReference>
<dbReference type="OrthoDB" id="5929278at2759"/>
<evidence type="ECO:0000313" key="2">
    <source>
        <dbReference type="EMBL" id="KRY29230.1"/>
    </source>
</evidence>
<feature type="region of interest" description="Disordered" evidence="1">
    <location>
        <begin position="102"/>
        <end position="121"/>
    </location>
</feature>
<proteinExistence type="predicted"/>
<name>A0A0V1AWW9_TRISP</name>